<dbReference type="InterPro" id="IPR017907">
    <property type="entry name" value="Znf_RING_CS"/>
</dbReference>
<evidence type="ECO:0000256" key="2">
    <source>
        <dbReference type="ARBA" id="ARBA00022771"/>
    </source>
</evidence>
<proteinExistence type="predicted"/>
<dbReference type="PROSITE" id="PS00518">
    <property type="entry name" value="ZF_RING_1"/>
    <property type="match status" value="1"/>
</dbReference>
<feature type="region of interest" description="Disordered" evidence="6">
    <location>
        <begin position="1"/>
        <end position="143"/>
    </location>
</feature>
<evidence type="ECO:0000259" key="7">
    <source>
        <dbReference type="PROSITE" id="PS50089"/>
    </source>
</evidence>
<dbReference type="AlphaFoldDB" id="A0AA39PSX6"/>
<keyword evidence="3" id="KW-0862">Zinc</keyword>
<dbReference type="InterPro" id="IPR058504">
    <property type="entry name" value="DUF8191"/>
</dbReference>
<accession>A0AA39PSX6</accession>
<feature type="coiled-coil region" evidence="5">
    <location>
        <begin position="157"/>
        <end position="198"/>
    </location>
</feature>
<dbReference type="Pfam" id="PF26609">
    <property type="entry name" value="DUF8191"/>
    <property type="match status" value="1"/>
</dbReference>
<feature type="region of interest" description="Disordered" evidence="6">
    <location>
        <begin position="315"/>
        <end position="337"/>
    </location>
</feature>
<evidence type="ECO:0000313" key="9">
    <source>
        <dbReference type="Proteomes" id="UP001175227"/>
    </source>
</evidence>
<dbReference type="PANTHER" id="PTHR12109">
    <property type="entry name" value="RING FINGER PROTEIN 141-RELATED"/>
    <property type="match status" value="1"/>
</dbReference>
<feature type="compositionally biased region" description="Basic and acidic residues" evidence="6">
    <location>
        <begin position="121"/>
        <end position="143"/>
    </location>
</feature>
<dbReference type="InterPro" id="IPR013083">
    <property type="entry name" value="Znf_RING/FYVE/PHD"/>
</dbReference>
<feature type="compositionally biased region" description="Basic and acidic residues" evidence="6">
    <location>
        <begin position="17"/>
        <end position="28"/>
    </location>
</feature>
<comment type="caution">
    <text evidence="8">The sequence shown here is derived from an EMBL/GenBank/DDBJ whole genome shotgun (WGS) entry which is preliminary data.</text>
</comment>
<name>A0AA39PSX6_9AGAR</name>
<dbReference type="Gene3D" id="3.30.40.10">
    <property type="entry name" value="Zinc/RING finger domain, C3HC4 (zinc finger)"/>
    <property type="match status" value="1"/>
</dbReference>
<evidence type="ECO:0000256" key="1">
    <source>
        <dbReference type="ARBA" id="ARBA00022723"/>
    </source>
</evidence>
<keyword evidence="2 4" id="KW-0863">Zinc-finger</keyword>
<dbReference type="Pfam" id="PF13923">
    <property type="entry name" value="zf-C3HC4_2"/>
    <property type="match status" value="1"/>
</dbReference>
<dbReference type="SUPFAM" id="SSF57850">
    <property type="entry name" value="RING/U-box"/>
    <property type="match status" value="1"/>
</dbReference>
<dbReference type="EMBL" id="JAUEPR010000002">
    <property type="protein sequence ID" value="KAK0488633.1"/>
    <property type="molecule type" value="Genomic_DNA"/>
</dbReference>
<dbReference type="GO" id="GO:0008270">
    <property type="term" value="F:zinc ion binding"/>
    <property type="evidence" value="ECO:0007669"/>
    <property type="project" value="UniProtKB-KW"/>
</dbReference>
<dbReference type="PANTHER" id="PTHR12109:SF3">
    <property type="entry name" value="RING FINGER PROTEIN 141"/>
    <property type="match status" value="1"/>
</dbReference>
<protein>
    <recommendedName>
        <fullName evidence="7">RING-type domain-containing protein</fullName>
    </recommendedName>
</protein>
<keyword evidence="5" id="KW-0175">Coiled coil</keyword>
<dbReference type="PROSITE" id="PS50089">
    <property type="entry name" value="ZF_RING_2"/>
    <property type="match status" value="1"/>
</dbReference>
<dbReference type="GO" id="GO:0004842">
    <property type="term" value="F:ubiquitin-protein transferase activity"/>
    <property type="evidence" value="ECO:0007669"/>
    <property type="project" value="TreeGrafter"/>
</dbReference>
<evidence type="ECO:0000256" key="3">
    <source>
        <dbReference type="ARBA" id="ARBA00022833"/>
    </source>
</evidence>
<organism evidence="8 9">
    <name type="scientific">Armillaria novae-zelandiae</name>
    <dbReference type="NCBI Taxonomy" id="153914"/>
    <lineage>
        <taxon>Eukaryota</taxon>
        <taxon>Fungi</taxon>
        <taxon>Dikarya</taxon>
        <taxon>Basidiomycota</taxon>
        <taxon>Agaricomycotina</taxon>
        <taxon>Agaricomycetes</taxon>
        <taxon>Agaricomycetidae</taxon>
        <taxon>Agaricales</taxon>
        <taxon>Marasmiineae</taxon>
        <taxon>Physalacriaceae</taxon>
        <taxon>Armillaria</taxon>
    </lineage>
</organism>
<feature type="compositionally biased region" description="Basic residues" evidence="6">
    <location>
        <begin position="38"/>
        <end position="50"/>
    </location>
</feature>
<keyword evidence="1" id="KW-0479">Metal-binding</keyword>
<dbReference type="InterPro" id="IPR001841">
    <property type="entry name" value="Znf_RING"/>
</dbReference>
<evidence type="ECO:0000256" key="4">
    <source>
        <dbReference type="PROSITE-ProRule" id="PRU00175"/>
    </source>
</evidence>
<dbReference type="InterPro" id="IPR047126">
    <property type="entry name" value="RNF141-like"/>
</dbReference>
<feature type="domain" description="RING-type" evidence="7">
    <location>
        <begin position="229"/>
        <end position="291"/>
    </location>
</feature>
<evidence type="ECO:0000256" key="5">
    <source>
        <dbReference type="SAM" id="Coils"/>
    </source>
</evidence>
<feature type="compositionally biased region" description="Polar residues" evidence="6">
    <location>
        <begin position="101"/>
        <end position="111"/>
    </location>
</feature>
<dbReference type="SMART" id="SM00184">
    <property type="entry name" value="RING"/>
    <property type="match status" value="1"/>
</dbReference>
<keyword evidence="9" id="KW-1185">Reference proteome</keyword>
<dbReference type="GO" id="GO:0051865">
    <property type="term" value="P:protein autoubiquitination"/>
    <property type="evidence" value="ECO:0007669"/>
    <property type="project" value="TreeGrafter"/>
</dbReference>
<gene>
    <name evidence="8" type="ORF">IW261DRAFT_361538</name>
</gene>
<evidence type="ECO:0000256" key="6">
    <source>
        <dbReference type="SAM" id="MobiDB-lite"/>
    </source>
</evidence>
<evidence type="ECO:0000313" key="8">
    <source>
        <dbReference type="EMBL" id="KAK0488633.1"/>
    </source>
</evidence>
<reference evidence="8" key="1">
    <citation type="submission" date="2023-06" db="EMBL/GenBank/DDBJ databases">
        <authorList>
            <consortium name="Lawrence Berkeley National Laboratory"/>
            <person name="Ahrendt S."/>
            <person name="Sahu N."/>
            <person name="Indic B."/>
            <person name="Wong-Bajracharya J."/>
            <person name="Merenyi Z."/>
            <person name="Ke H.-M."/>
            <person name="Monk M."/>
            <person name="Kocsube S."/>
            <person name="Drula E."/>
            <person name="Lipzen A."/>
            <person name="Balint B."/>
            <person name="Henrissat B."/>
            <person name="Andreopoulos B."/>
            <person name="Martin F.M."/>
            <person name="Harder C.B."/>
            <person name="Rigling D."/>
            <person name="Ford K.L."/>
            <person name="Foster G.D."/>
            <person name="Pangilinan J."/>
            <person name="Papanicolaou A."/>
            <person name="Barry K."/>
            <person name="LaButti K."/>
            <person name="Viragh M."/>
            <person name="Koriabine M."/>
            <person name="Yan M."/>
            <person name="Riley R."/>
            <person name="Champramary S."/>
            <person name="Plett K.L."/>
            <person name="Tsai I.J."/>
            <person name="Slot J."/>
            <person name="Sipos G."/>
            <person name="Plett J."/>
            <person name="Nagy L.G."/>
            <person name="Grigoriev I.V."/>
        </authorList>
    </citation>
    <scope>NUCLEOTIDE SEQUENCE</scope>
    <source>
        <strain evidence="8">ICMP 16352</strain>
    </source>
</reference>
<sequence length="552" mass="62630">MNRFPFSRDASGRSKRSRTDVARRKTSDTESSIPTTTVRRKKSRSPSRTRTRADPFVLSSSGSAKKKKSANPVASNETAVVGEDAPDHGHRMKTGVPKASGTHSRSSSVAPTLTGHRSRKGKEGGCDGDRSRYSSSSEKDGDKKVVMYSGPLAMAEFERMKKEIDQLKKAVHDNKKTIKKQKETIQELKVELETGKLARKTQEAQLEILKTMSQQKEEVLDVIETSLQCQICMELLLKPYALSPCGHVLCLPCLQEWFRKAPPSTDDMEIDEDIDDPEYIIHRQKSCPCCRAVIYDRPVPIFLVKSVTSTLIKAKGPGHTAASPLSRPDGSSLATSDDVWKGLFPDDTYEEEEQEEYDYDDEVVRWFTAPYDDSDEYESYGSDEDESMGELEGDADNTQYVLPVWEPPTVYYHSRSRHSLQYTQMMRRGCTREMINTYGMTYAHEDGLVAHVYTIDPDADVMPYRSADRQNMIRIFLGWNVVPEPRDRGRGIINQILIDYRGHPERFSTRRLGGSLEIKKLVRLGDIQTISDDDTTDSEYWHDNRLDSDFET</sequence>
<dbReference type="Proteomes" id="UP001175227">
    <property type="component" value="Unassembled WGS sequence"/>
</dbReference>